<comment type="caution">
    <text evidence="3">The sequence shown here is derived from an EMBL/GenBank/DDBJ whole genome shotgun (WGS) entry which is preliminary data.</text>
</comment>
<feature type="compositionally biased region" description="Low complexity" evidence="1">
    <location>
        <begin position="89"/>
        <end position="127"/>
    </location>
</feature>
<dbReference type="EMBL" id="JAPNKE010000002">
    <property type="protein sequence ID" value="MCY1005099.1"/>
    <property type="molecule type" value="Genomic_DNA"/>
</dbReference>
<reference evidence="3" key="1">
    <citation type="submission" date="2022-11" db="EMBL/GenBank/DDBJ databases">
        <title>Minimal conservation of predation-associated metabolite biosynthetic gene clusters underscores biosynthetic potential of Myxococcota including descriptions for ten novel species: Archangium lansinium sp. nov., Myxococcus landrumus sp. nov., Nannocystis bai.</title>
        <authorList>
            <person name="Ahearne A."/>
            <person name="Stevens C."/>
            <person name="Phillips K."/>
        </authorList>
    </citation>
    <scope>NUCLEOTIDE SEQUENCE</scope>
    <source>
        <strain evidence="3">Na p29</strain>
    </source>
</reference>
<gene>
    <name evidence="3" type="ORF">OV079_05845</name>
</gene>
<feature type="signal peptide" evidence="2">
    <location>
        <begin position="1"/>
        <end position="16"/>
    </location>
</feature>
<keyword evidence="2" id="KW-0732">Signal</keyword>
<organism evidence="3 4">
    <name type="scientific">Nannocystis pusilla</name>
    <dbReference type="NCBI Taxonomy" id="889268"/>
    <lineage>
        <taxon>Bacteria</taxon>
        <taxon>Pseudomonadati</taxon>
        <taxon>Myxococcota</taxon>
        <taxon>Polyangia</taxon>
        <taxon>Nannocystales</taxon>
        <taxon>Nannocystaceae</taxon>
        <taxon>Nannocystis</taxon>
    </lineage>
</organism>
<evidence type="ECO:0000256" key="1">
    <source>
        <dbReference type="SAM" id="MobiDB-lite"/>
    </source>
</evidence>
<accession>A0A9X3IW35</accession>
<protein>
    <recommendedName>
        <fullName evidence="5">Lipoprotein</fullName>
    </recommendedName>
</protein>
<evidence type="ECO:0008006" key="5">
    <source>
        <dbReference type="Google" id="ProtNLM"/>
    </source>
</evidence>
<dbReference type="AlphaFoldDB" id="A0A9X3IW35"/>
<proteinExistence type="predicted"/>
<feature type="chain" id="PRO_5040743840" description="Lipoprotein" evidence="2">
    <location>
        <begin position="17"/>
        <end position="238"/>
    </location>
</feature>
<dbReference type="Proteomes" id="UP001150924">
    <property type="component" value="Unassembled WGS sequence"/>
</dbReference>
<name>A0A9X3IW35_9BACT</name>
<feature type="region of interest" description="Disordered" evidence="1">
    <location>
        <begin position="27"/>
        <end position="50"/>
    </location>
</feature>
<feature type="region of interest" description="Disordered" evidence="1">
    <location>
        <begin position="84"/>
        <end position="133"/>
    </location>
</feature>
<dbReference type="RefSeq" id="WP_267766724.1">
    <property type="nucleotide sequence ID" value="NZ_JAPNKE010000002.1"/>
</dbReference>
<keyword evidence="4" id="KW-1185">Reference proteome</keyword>
<sequence length="238" mass="24183">MNLNLASRLLSAAAFAALLSLACGPNKGGSDTGDTGDSTGTSTDAPECTPGDTKFGEGDCSACECSAEGTWQCNRCNPTTGSDVTNGGSTSADSTSADVTSADATSVGSTDVDTGSTTTGDGSTTTGDTGGQALPNCTDLGEGDMFAIDAAKVVGDELVLDVGYSGGCTMHEFTLCFAGIVLDTDILLVRVHHDAMGDACEAFITEQRIVVLTPLQQFAPSPVNFELDGWPGLLQYVY</sequence>
<feature type="compositionally biased region" description="Low complexity" evidence="1">
    <location>
        <begin position="32"/>
        <end position="44"/>
    </location>
</feature>
<evidence type="ECO:0000313" key="4">
    <source>
        <dbReference type="Proteomes" id="UP001150924"/>
    </source>
</evidence>
<evidence type="ECO:0000313" key="3">
    <source>
        <dbReference type="EMBL" id="MCY1005099.1"/>
    </source>
</evidence>
<evidence type="ECO:0000256" key="2">
    <source>
        <dbReference type="SAM" id="SignalP"/>
    </source>
</evidence>